<protein>
    <recommendedName>
        <fullName evidence="5">Phosphagen kinase C-terminal domain-containing protein</fullName>
    </recommendedName>
</protein>
<dbReference type="EMBL" id="AP025028">
    <property type="protein sequence ID" value="BDA77904.1"/>
    <property type="molecule type" value="Genomic_DNA"/>
</dbReference>
<name>A0ABM7UH75_9LEPT</name>
<feature type="domain" description="Phosphagen kinase C-terminal" evidence="5">
    <location>
        <begin position="28"/>
        <end position="138"/>
    </location>
</feature>
<dbReference type="Proteomes" id="UP000245263">
    <property type="component" value="Chromosome 1"/>
</dbReference>
<dbReference type="Gene3D" id="3.30.590.10">
    <property type="entry name" value="Glutamine synthetase/guanido kinase, catalytic domain"/>
    <property type="match status" value="1"/>
</dbReference>
<evidence type="ECO:0000256" key="2">
    <source>
        <dbReference type="ARBA" id="ARBA00022741"/>
    </source>
</evidence>
<keyword evidence="7" id="KW-1185">Reference proteome</keyword>
<keyword evidence="3" id="KW-0418">Kinase</keyword>
<gene>
    <name evidence="6" type="ORF">LPTSP3_g08340</name>
</gene>
<proteinExistence type="predicted"/>
<evidence type="ECO:0000256" key="3">
    <source>
        <dbReference type="ARBA" id="ARBA00022777"/>
    </source>
</evidence>
<evidence type="ECO:0000313" key="6">
    <source>
        <dbReference type="EMBL" id="BDA77904.1"/>
    </source>
</evidence>
<organism evidence="6 7">
    <name type="scientific">Leptospira kobayashii</name>
    <dbReference type="NCBI Taxonomy" id="1917830"/>
    <lineage>
        <taxon>Bacteria</taxon>
        <taxon>Pseudomonadati</taxon>
        <taxon>Spirochaetota</taxon>
        <taxon>Spirochaetia</taxon>
        <taxon>Leptospirales</taxon>
        <taxon>Leptospiraceae</taxon>
        <taxon>Leptospira</taxon>
    </lineage>
</organism>
<dbReference type="InterPro" id="IPR014746">
    <property type="entry name" value="Gln_synth/guanido_kin_cat_dom"/>
</dbReference>
<keyword evidence="2" id="KW-0547">Nucleotide-binding</keyword>
<evidence type="ECO:0000256" key="4">
    <source>
        <dbReference type="ARBA" id="ARBA00022840"/>
    </source>
</evidence>
<reference evidence="6 7" key="1">
    <citation type="submission" date="2021-08" db="EMBL/GenBank/DDBJ databases">
        <title>Complete genome sequence of Leptospira kobayashii strain E30.</title>
        <authorList>
            <person name="Nakao R."/>
            <person name="Nakamura S."/>
            <person name="Masuzawa T."/>
            <person name="Koizumi N."/>
        </authorList>
    </citation>
    <scope>NUCLEOTIDE SEQUENCE [LARGE SCALE GENOMIC DNA]</scope>
    <source>
        <strain evidence="6 7">E30</strain>
    </source>
</reference>
<evidence type="ECO:0000259" key="5">
    <source>
        <dbReference type="Pfam" id="PF00217"/>
    </source>
</evidence>
<sequence length="194" mass="22625">MRDGFFPYYTPAEDKIISLLREKEIPLDLKTSGSFVSTDHPYRFYWKEEDHLRWEWIFVWEKGNIRAGKGGNSYFPDAFLKKIKDSKKKVREILFRKGLWAWSPKTGFLNSCPTNAGRGDRLSLQWKMPMSLYSELEAYLSPILGFGIEFRLVTDDKKGREGEDSEVQVQFSCKNANPIQKLRFHKILGLLGFA</sequence>
<evidence type="ECO:0000313" key="7">
    <source>
        <dbReference type="Proteomes" id="UP000245263"/>
    </source>
</evidence>
<dbReference type="InterPro" id="IPR022414">
    <property type="entry name" value="ATP-guanido_PTrfase_cat"/>
</dbReference>
<dbReference type="Pfam" id="PF00217">
    <property type="entry name" value="ATP-gua_Ptrans"/>
    <property type="match status" value="1"/>
</dbReference>
<accession>A0ABM7UH75</accession>
<keyword evidence="1" id="KW-0808">Transferase</keyword>
<keyword evidence="4" id="KW-0067">ATP-binding</keyword>
<dbReference type="SUPFAM" id="SSF55931">
    <property type="entry name" value="Glutamine synthetase/guanido kinase"/>
    <property type="match status" value="1"/>
</dbReference>
<evidence type="ECO:0000256" key="1">
    <source>
        <dbReference type="ARBA" id="ARBA00022679"/>
    </source>
</evidence>